<keyword evidence="3" id="KW-1015">Disulfide bond</keyword>
<evidence type="ECO:0000313" key="5">
    <source>
        <dbReference type="EMBL" id="KAK5975274.1"/>
    </source>
</evidence>
<dbReference type="GO" id="GO:0004867">
    <property type="term" value="F:serine-type endopeptidase inhibitor activity"/>
    <property type="evidence" value="ECO:0007669"/>
    <property type="project" value="UniProtKB-KW"/>
</dbReference>
<comment type="caution">
    <text evidence="5">The sequence shown here is derived from an EMBL/GenBank/DDBJ whole genome shotgun (WGS) entry which is preliminary data.</text>
</comment>
<dbReference type="Gene3D" id="2.10.25.10">
    <property type="entry name" value="Laminin"/>
    <property type="match status" value="2"/>
</dbReference>
<protein>
    <submittedName>
        <fullName evidence="5">TIL domain-containing protein</fullName>
    </submittedName>
</protein>
<feature type="domain" description="TIL" evidence="4">
    <location>
        <begin position="66"/>
        <end position="117"/>
    </location>
</feature>
<keyword evidence="1" id="KW-0646">Protease inhibitor</keyword>
<dbReference type="Proteomes" id="UP001331761">
    <property type="component" value="Unassembled WGS sequence"/>
</dbReference>
<evidence type="ECO:0000256" key="3">
    <source>
        <dbReference type="ARBA" id="ARBA00023157"/>
    </source>
</evidence>
<evidence type="ECO:0000259" key="4">
    <source>
        <dbReference type="Pfam" id="PF01826"/>
    </source>
</evidence>
<dbReference type="EMBL" id="WIXE01013224">
    <property type="protein sequence ID" value="KAK5975274.1"/>
    <property type="molecule type" value="Genomic_DNA"/>
</dbReference>
<dbReference type="AlphaFoldDB" id="A0AAN8J1J5"/>
<organism evidence="5 6">
    <name type="scientific">Trichostrongylus colubriformis</name>
    <name type="common">Black scour worm</name>
    <dbReference type="NCBI Taxonomy" id="6319"/>
    <lineage>
        <taxon>Eukaryota</taxon>
        <taxon>Metazoa</taxon>
        <taxon>Ecdysozoa</taxon>
        <taxon>Nematoda</taxon>
        <taxon>Chromadorea</taxon>
        <taxon>Rhabditida</taxon>
        <taxon>Rhabditina</taxon>
        <taxon>Rhabditomorpha</taxon>
        <taxon>Strongyloidea</taxon>
        <taxon>Trichostrongylidae</taxon>
        <taxon>Trichostrongylus</taxon>
    </lineage>
</organism>
<evidence type="ECO:0000256" key="2">
    <source>
        <dbReference type="ARBA" id="ARBA00022900"/>
    </source>
</evidence>
<dbReference type="PANTHER" id="PTHR23259:SF70">
    <property type="entry name" value="ACCESSORY GLAND PROTEIN ACP62F-RELATED"/>
    <property type="match status" value="1"/>
</dbReference>
<dbReference type="CDD" id="cd19941">
    <property type="entry name" value="TIL"/>
    <property type="match status" value="1"/>
</dbReference>
<dbReference type="InterPro" id="IPR036084">
    <property type="entry name" value="Ser_inhib-like_sf"/>
</dbReference>
<accession>A0AAN8J1J5</accession>
<evidence type="ECO:0000256" key="1">
    <source>
        <dbReference type="ARBA" id="ARBA00022690"/>
    </source>
</evidence>
<keyword evidence="6" id="KW-1185">Reference proteome</keyword>
<dbReference type="InterPro" id="IPR002919">
    <property type="entry name" value="TIL_dom"/>
</dbReference>
<proteinExistence type="predicted"/>
<name>A0AAN8J1J5_TRICO</name>
<gene>
    <name evidence="5" type="ORF">GCK32_018498</name>
</gene>
<dbReference type="InterPro" id="IPR051368">
    <property type="entry name" value="SerProtInhib-TIL_Domain"/>
</dbReference>
<feature type="non-terminal residue" evidence="5">
    <location>
        <position position="1"/>
    </location>
</feature>
<dbReference type="Pfam" id="PF01826">
    <property type="entry name" value="TIL"/>
    <property type="match status" value="1"/>
</dbReference>
<reference evidence="5 6" key="1">
    <citation type="submission" date="2019-10" db="EMBL/GenBank/DDBJ databases">
        <title>Assembly and Annotation for the nematode Trichostrongylus colubriformis.</title>
        <authorList>
            <person name="Martin J."/>
        </authorList>
    </citation>
    <scope>NUCLEOTIDE SEQUENCE [LARGE SCALE GENOMIC DNA]</scope>
    <source>
        <strain evidence="5">G859</strain>
        <tissue evidence="5">Whole worm</tissue>
    </source>
</reference>
<dbReference type="SUPFAM" id="SSF57567">
    <property type="entry name" value="Serine protease inhibitors"/>
    <property type="match status" value="1"/>
</dbReference>
<sequence>TCDQTCGPPACECRPGFVRTAGTCVRPETCPEALSTSIDRPCAAVFCAGGQCVEYDNTFGCFDTACGPHEEFKICATCEKTCGPVMKKCDEKCHPPTCQCVEGYVRHNGRCVKSEKCDSSEHAERPKRYFQRL</sequence>
<dbReference type="PANTHER" id="PTHR23259">
    <property type="entry name" value="RIDDLE"/>
    <property type="match status" value="1"/>
</dbReference>
<keyword evidence="2" id="KW-0722">Serine protease inhibitor</keyword>
<evidence type="ECO:0000313" key="6">
    <source>
        <dbReference type="Proteomes" id="UP001331761"/>
    </source>
</evidence>